<evidence type="ECO:0000256" key="6">
    <source>
        <dbReference type="SAM" id="Phobius"/>
    </source>
</evidence>
<feature type="transmembrane region" description="Helical" evidence="6">
    <location>
        <begin position="155"/>
        <end position="175"/>
    </location>
</feature>
<keyword evidence="2" id="KW-1003">Cell membrane</keyword>
<feature type="transmembrane region" description="Helical" evidence="6">
    <location>
        <begin position="72"/>
        <end position="92"/>
    </location>
</feature>
<dbReference type="PIRSF" id="PIRSF006324">
    <property type="entry name" value="LeuE"/>
    <property type="match status" value="1"/>
</dbReference>
<evidence type="ECO:0000256" key="1">
    <source>
        <dbReference type="ARBA" id="ARBA00004651"/>
    </source>
</evidence>
<feature type="transmembrane region" description="Helical" evidence="6">
    <location>
        <begin position="41"/>
        <end position="66"/>
    </location>
</feature>
<dbReference type="PANTHER" id="PTHR30086:SF20">
    <property type="entry name" value="ARGININE EXPORTER PROTEIN ARGO-RELATED"/>
    <property type="match status" value="1"/>
</dbReference>
<feature type="transmembrane region" description="Helical" evidence="6">
    <location>
        <begin position="6"/>
        <end position="29"/>
    </location>
</feature>
<dbReference type="InterPro" id="IPR001123">
    <property type="entry name" value="LeuE-type"/>
</dbReference>
<evidence type="ECO:0000256" key="3">
    <source>
        <dbReference type="ARBA" id="ARBA00022692"/>
    </source>
</evidence>
<dbReference type="EMBL" id="CP109546">
    <property type="protein sequence ID" value="WTZ13685.1"/>
    <property type="molecule type" value="Genomic_DNA"/>
</dbReference>
<evidence type="ECO:0000313" key="7">
    <source>
        <dbReference type="EMBL" id="WTZ13685.1"/>
    </source>
</evidence>
<organism evidence="7">
    <name type="scientific">Streptomyces sp. NBC_01393</name>
    <dbReference type="NCBI Taxonomy" id="2903851"/>
    <lineage>
        <taxon>Bacteria</taxon>
        <taxon>Bacillati</taxon>
        <taxon>Actinomycetota</taxon>
        <taxon>Actinomycetes</taxon>
        <taxon>Kitasatosporales</taxon>
        <taxon>Streptomycetaceae</taxon>
        <taxon>Streptomyces</taxon>
    </lineage>
</organism>
<sequence length="206" mass="22082">MVHPYAILGFLAAVLPLVATPGASLTLLVQHVTDNGRRQALPVILGTATGLYIHATFAIAGLSALVMHSSQAFTAVKLIGAAYLVGLGIWTWRSATASARAPARRHPPVRSDSVYTQALLANVLNPKAASIYLTLVPQFIEADHSFDSQILTLATAHALLMTLWLLAWTVIIRRASRSLQKPRFKRTAARITAVVFVALGIRTAAT</sequence>
<proteinExistence type="predicted"/>
<keyword evidence="4 6" id="KW-1133">Transmembrane helix</keyword>
<dbReference type="GO" id="GO:0015171">
    <property type="term" value="F:amino acid transmembrane transporter activity"/>
    <property type="evidence" value="ECO:0007669"/>
    <property type="project" value="TreeGrafter"/>
</dbReference>
<accession>A0AAU3I8Y7</accession>
<dbReference type="Pfam" id="PF01810">
    <property type="entry name" value="LysE"/>
    <property type="match status" value="1"/>
</dbReference>
<dbReference type="PANTHER" id="PTHR30086">
    <property type="entry name" value="ARGININE EXPORTER PROTEIN ARGO"/>
    <property type="match status" value="1"/>
</dbReference>
<evidence type="ECO:0000256" key="4">
    <source>
        <dbReference type="ARBA" id="ARBA00022989"/>
    </source>
</evidence>
<reference evidence="7" key="1">
    <citation type="submission" date="2022-10" db="EMBL/GenBank/DDBJ databases">
        <title>The complete genomes of actinobacterial strains from the NBC collection.</title>
        <authorList>
            <person name="Joergensen T.S."/>
            <person name="Alvarez Arevalo M."/>
            <person name="Sterndorff E.B."/>
            <person name="Faurdal D."/>
            <person name="Vuksanovic O."/>
            <person name="Mourched A.-S."/>
            <person name="Charusanti P."/>
            <person name="Shaw S."/>
            <person name="Blin K."/>
            <person name="Weber T."/>
        </authorList>
    </citation>
    <scope>NUCLEOTIDE SEQUENCE</scope>
    <source>
        <strain evidence="7">NBC_01393</strain>
    </source>
</reference>
<name>A0AAU3I8Y7_9ACTN</name>
<comment type="subcellular location">
    <subcellularLocation>
        <location evidence="1">Cell membrane</location>
        <topology evidence="1">Multi-pass membrane protein</topology>
    </subcellularLocation>
</comment>
<dbReference type="GO" id="GO:0005886">
    <property type="term" value="C:plasma membrane"/>
    <property type="evidence" value="ECO:0007669"/>
    <property type="project" value="UniProtKB-SubCell"/>
</dbReference>
<protein>
    <submittedName>
        <fullName evidence="7">LysE family translocator</fullName>
    </submittedName>
</protein>
<keyword evidence="5 6" id="KW-0472">Membrane</keyword>
<keyword evidence="3 6" id="KW-0812">Transmembrane</keyword>
<dbReference type="AlphaFoldDB" id="A0AAU3I8Y7"/>
<gene>
    <name evidence="7" type="ORF">OG699_40335</name>
</gene>
<evidence type="ECO:0000256" key="2">
    <source>
        <dbReference type="ARBA" id="ARBA00022475"/>
    </source>
</evidence>
<evidence type="ECO:0000256" key="5">
    <source>
        <dbReference type="ARBA" id="ARBA00023136"/>
    </source>
</evidence>